<dbReference type="InterPro" id="IPR007404">
    <property type="entry name" value="YdjM-like"/>
</dbReference>
<reference evidence="3" key="1">
    <citation type="submission" date="2016-11" db="EMBL/GenBank/DDBJ databases">
        <authorList>
            <person name="Varghese N."/>
            <person name="Submissions S."/>
        </authorList>
    </citation>
    <scope>NUCLEOTIDE SEQUENCE [LARGE SCALE GENOMIC DNA]</scope>
    <source>
        <strain evidence="3">CGMCC 1.8995</strain>
    </source>
</reference>
<keyword evidence="1" id="KW-0812">Transmembrane</keyword>
<evidence type="ECO:0000313" key="3">
    <source>
        <dbReference type="Proteomes" id="UP000184520"/>
    </source>
</evidence>
<sequence length="166" mass="18342">MPFTPFHMGPGILLKAILQSSFSLMVFGWTQIVMDLQPLWVMVRGHGHIHGFTHTFIGACLIAVFSCLTGKYLSEIGLRVIGVSKANNPVHISWHAAMMSAFVGSVSHVALDALMHADVEPFYPISVDNPWLGVISVSLLHKLCLYSGLVGGGMFYVVQWRVKRNY</sequence>
<accession>A0A1M5PMA6</accession>
<feature type="transmembrane region" description="Helical" evidence="1">
    <location>
        <begin position="131"/>
        <end position="158"/>
    </location>
</feature>
<keyword evidence="1" id="KW-1133">Transmembrane helix</keyword>
<organism evidence="2 3">
    <name type="scientific">Marisediminitalea aggregata</name>
    <dbReference type="NCBI Taxonomy" id="634436"/>
    <lineage>
        <taxon>Bacteria</taxon>
        <taxon>Pseudomonadati</taxon>
        <taxon>Pseudomonadota</taxon>
        <taxon>Gammaproteobacteria</taxon>
        <taxon>Alteromonadales</taxon>
        <taxon>Alteromonadaceae</taxon>
        <taxon>Marisediminitalea</taxon>
    </lineage>
</organism>
<dbReference type="Pfam" id="PF04307">
    <property type="entry name" value="YdjM"/>
    <property type="match status" value="1"/>
</dbReference>
<evidence type="ECO:0000313" key="2">
    <source>
        <dbReference type="EMBL" id="SHH02847.1"/>
    </source>
</evidence>
<proteinExistence type="predicted"/>
<feature type="transmembrane region" description="Helical" evidence="1">
    <location>
        <begin position="52"/>
        <end position="73"/>
    </location>
</feature>
<dbReference type="GO" id="GO:0016787">
    <property type="term" value="F:hydrolase activity"/>
    <property type="evidence" value="ECO:0007669"/>
    <property type="project" value="UniProtKB-KW"/>
</dbReference>
<keyword evidence="2" id="KW-0378">Hydrolase</keyword>
<feature type="transmembrane region" description="Helical" evidence="1">
    <location>
        <begin position="94"/>
        <end position="111"/>
    </location>
</feature>
<keyword evidence="3" id="KW-1185">Reference proteome</keyword>
<protein>
    <submittedName>
        <fullName evidence="2">LexA-binding, inner membrane-associated putative hydrolase</fullName>
    </submittedName>
</protein>
<dbReference type="EMBL" id="FQWD01000006">
    <property type="protein sequence ID" value="SHH02847.1"/>
    <property type="molecule type" value="Genomic_DNA"/>
</dbReference>
<keyword evidence="1" id="KW-0472">Membrane</keyword>
<dbReference type="OrthoDB" id="272996at2"/>
<dbReference type="AlphaFoldDB" id="A0A1M5PMA6"/>
<name>A0A1M5PMA6_9ALTE</name>
<evidence type="ECO:0000256" key="1">
    <source>
        <dbReference type="SAM" id="Phobius"/>
    </source>
</evidence>
<dbReference type="Proteomes" id="UP000184520">
    <property type="component" value="Unassembled WGS sequence"/>
</dbReference>
<dbReference type="STRING" id="634436.SAMN05216361_3516"/>
<gene>
    <name evidence="2" type="ORF">SAMN05216361_3516</name>
</gene>
<feature type="transmembrane region" description="Helical" evidence="1">
    <location>
        <begin position="12"/>
        <end position="32"/>
    </location>
</feature>